<evidence type="ECO:0008006" key="4">
    <source>
        <dbReference type="Google" id="ProtNLM"/>
    </source>
</evidence>
<keyword evidence="1" id="KW-1133">Transmembrane helix</keyword>
<feature type="transmembrane region" description="Helical" evidence="1">
    <location>
        <begin position="72"/>
        <end position="95"/>
    </location>
</feature>
<sequence length="334" mass="38123">MNNIIAYGSVEGIPLYNCSDHSSEEWSELGGKQWPILGACQLAYGIMIDILYFPILSIIFEKENFKISCFKIMWFLGIIDFLITYVNSILTGWLAMEGAVYCTHPNVIYISGMIVCALWCTSCMTALLLVTNRLLGMTKPALAVQLFDGRKTYIAMIFPFLYFIYFLFTAPLIFNSKYMAWFYEPMIYPERSAEYFNHSHTANNFLIVTLTCIVYTPFRWVIGTNLRHVKSDQSSNLQNTKTQVFLQSTLICAANQVCAVIYVVMNLTTVPNWIIMFAHFTWQFIHGAPVFIYLALNKMIREKFLEKMNVMGSKAGRETSSAMTIVKSGNSPTN</sequence>
<dbReference type="InterPro" id="IPR019425">
    <property type="entry name" value="7TM_GPCR_serpentine_rcpt_Srt"/>
</dbReference>
<accession>A0A8R1DJT3</accession>
<keyword evidence="3" id="KW-1185">Reference proteome</keyword>
<name>A0A8R1DJT3_CAEJA</name>
<evidence type="ECO:0000313" key="3">
    <source>
        <dbReference type="Proteomes" id="UP000005237"/>
    </source>
</evidence>
<dbReference type="EnsemblMetazoa" id="CJA04759.1">
    <property type="protein sequence ID" value="CJA04759.1"/>
    <property type="gene ID" value="WBGene00123963"/>
</dbReference>
<feature type="transmembrane region" description="Helical" evidence="1">
    <location>
        <begin position="107"/>
        <end position="131"/>
    </location>
</feature>
<organism evidence="2 3">
    <name type="scientific">Caenorhabditis japonica</name>
    <dbReference type="NCBI Taxonomy" id="281687"/>
    <lineage>
        <taxon>Eukaryota</taxon>
        <taxon>Metazoa</taxon>
        <taxon>Ecdysozoa</taxon>
        <taxon>Nematoda</taxon>
        <taxon>Chromadorea</taxon>
        <taxon>Rhabditida</taxon>
        <taxon>Rhabditina</taxon>
        <taxon>Rhabditomorpha</taxon>
        <taxon>Rhabditoidea</taxon>
        <taxon>Rhabditidae</taxon>
        <taxon>Peloderinae</taxon>
        <taxon>Caenorhabditis</taxon>
    </lineage>
</organism>
<evidence type="ECO:0000313" key="2">
    <source>
        <dbReference type="EnsemblMetazoa" id="CJA04759.1"/>
    </source>
</evidence>
<feature type="transmembrane region" description="Helical" evidence="1">
    <location>
        <begin position="273"/>
        <end position="296"/>
    </location>
</feature>
<keyword evidence="1" id="KW-0472">Membrane</keyword>
<protein>
    <recommendedName>
        <fullName evidence="4">Serpentine Receptor, class T</fullName>
    </recommendedName>
</protein>
<feature type="transmembrane region" description="Helical" evidence="1">
    <location>
        <begin position="36"/>
        <end position="60"/>
    </location>
</feature>
<feature type="transmembrane region" description="Helical" evidence="1">
    <location>
        <begin position="152"/>
        <end position="174"/>
    </location>
</feature>
<feature type="transmembrane region" description="Helical" evidence="1">
    <location>
        <begin position="205"/>
        <end position="223"/>
    </location>
</feature>
<keyword evidence="1" id="KW-0812">Transmembrane</keyword>
<dbReference type="AlphaFoldDB" id="A0A8R1DJT3"/>
<dbReference type="Pfam" id="PF10321">
    <property type="entry name" value="7TM_GPCR_Srt"/>
    <property type="match status" value="1"/>
</dbReference>
<evidence type="ECO:0000256" key="1">
    <source>
        <dbReference type="SAM" id="Phobius"/>
    </source>
</evidence>
<feature type="transmembrane region" description="Helical" evidence="1">
    <location>
        <begin position="244"/>
        <end position="267"/>
    </location>
</feature>
<reference evidence="2" key="2">
    <citation type="submission" date="2022-06" db="UniProtKB">
        <authorList>
            <consortium name="EnsemblMetazoa"/>
        </authorList>
    </citation>
    <scope>IDENTIFICATION</scope>
    <source>
        <strain evidence="2">DF5081</strain>
    </source>
</reference>
<reference evidence="3" key="1">
    <citation type="submission" date="2010-08" db="EMBL/GenBank/DDBJ databases">
        <authorList>
            <consortium name="Caenorhabditis japonica Sequencing Consortium"/>
            <person name="Wilson R.K."/>
        </authorList>
    </citation>
    <scope>NUCLEOTIDE SEQUENCE [LARGE SCALE GENOMIC DNA]</scope>
    <source>
        <strain evidence="3">DF5081</strain>
    </source>
</reference>
<dbReference type="PANTHER" id="PTHR23021:SF11">
    <property type="entry name" value="SERPENTINE RECEPTOR, CLASS T"/>
    <property type="match status" value="1"/>
</dbReference>
<dbReference type="SUPFAM" id="SSF81321">
    <property type="entry name" value="Family A G protein-coupled receptor-like"/>
    <property type="match status" value="1"/>
</dbReference>
<dbReference type="PANTHER" id="PTHR23021">
    <property type="entry name" value="SERPENTINE RECEPTOR, CLASS T"/>
    <property type="match status" value="1"/>
</dbReference>
<dbReference type="Proteomes" id="UP000005237">
    <property type="component" value="Unassembled WGS sequence"/>
</dbReference>
<proteinExistence type="predicted"/>
<dbReference type="Gene3D" id="1.20.1070.10">
    <property type="entry name" value="Rhodopsin 7-helix transmembrane proteins"/>
    <property type="match status" value="1"/>
</dbReference>